<dbReference type="PROSITE" id="PS50135">
    <property type="entry name" value="ZF_ZZ_2"/>
    <property type="match status" value="1"/>
</dbReference>
<keyword evidence="1" id="KW-0479">Metal-binding</keyword>
<dbReference type="Pfam" id="PF00249">
    <property type="entry name" value="Myb_DNA-binding"/>
    <property type="match status" value="1"/>
</dbReference>
<dbReference type="SUPFAM" id="SSF57850">
    <property type="entry name" value="RING/U-box"/>
    <property type="match status" value="1"/>
</dbReference>
<reference evidence="9" key="1">
    <citation type="submission" date="2022-08" db="EMBL/GenBank/DDBJ databases">
        <title>Novel sulphate-reducing endosymbionts in the free-living metamonad Anaeramoeba.</title>
        <authorList>
            <person name="Jerlstrom-Hultqvist J."/>
            <person name="Cepicka I."/>
            <person name="Gallot-Lavallee L."/>
            <person name="Salas-Leiva D."/>
            <person name="Curtis B.A."/>
            <person name="Zahonova K."/>
            <person name="Pipaliya S."/>
            <person name="Dacks J."/>
            <person name="Roger A.J."/>
        </authorList>
    </citation>
    <scope>NUCLEOTIDE SEQUENCE</scope>
    <source>
        <strain evidence="9">Busselton2</strain>
    </source>
</reference>
<feature type="domain" description="Myb-like" evidence="6">
    <location>
        <begin position="71"/>
        <end position="114"/>
    </location>
</feature>
<name>A0AAV7ZL88_9EUKA</name>
<dbReference type="GO" id="GO:0005634">
    <property type="term" value="C:nucleus"/>
    <property type="evidence" value="ECO:0007669"/>
    <property type="project" value="TreeGrafter"/>
</dbReference>
<dbReference type="GO" id="GO:0006357">
    <property type="term" value="P:regulation of transcription by RNA polymerase II"/>
    <property type="evidence" value="ECO:0007669"/>
    <property type="project" value="TreeGrafter"/>
</dbReference>
<feature type="domain" description="SANT" evidence="8">
    <location>
        <begin position="66"/>
        <end position="118"/>
    </location>
</feature>
<evidence type="ECO:0000313" key="10">
    <source>
        <dbReference type="Proteomes" id="UP001146793"/>
    </source>
</evidence>
<evidence type="ECO:0000259" key="7">
    <source>
        <dbReference type="PROSITE" id="PS50135"/>
    </source>
</evidence>
<accession>A0AAV7ZL88</accession>
<dbReference type="CDD" id="cd00167">
    <property type="entry name" value="SANT"/>
    <property type="match status" value="1"/>
</dbReference>
<evidence type="ECO:0000256" key="1">
    <source>
        <dbReference type="ARBA" id="ARBA00022723"/>
    </source>
</evidence>
<feature type="compositionally biased region" description="Basic residues" evidence="5">
    <location>
        <begin position="345"/>
        <end position="355"/>
    </location>
</feature>
<evidence type="ECO:0000313" key="9">
    <source>
        <dbReference type="EMBL" id="KAJ3440619.1"/>
    </source>
</evidence>
<dbReference type="PROSITE" id="PS50090">
    <property type="entry name" value="MYB_LIKE"/>
    <property type="match status" value="1"/>
</dbReference>
<evidence type="ECO:0000259" key="6">
    <source>
        <dbReference type="PROSITE" id="PS50090"/>
    </source>
</evidence>
<evidence type="ECO:0000256" key="2">
    <source>
        <dbReference type="ARBA" id="ARBA00022771"/>
    </source>
</evidence>
<comment type="caution">
    <text evidence="9">The sequence shown here is derived from an EMBL/GenBank/DDBJ whole genome shotgun (WGS) entry which is preliminary data.</text>
</comment>
<dbReference type="PROSITE" id="PS51293">
    <property type="entry name" value="SANT"/>
    <property type="match status" value="1"/>
</dbReference>
<feature type="compositionally biased region" description="Low complexity" evidence="5">
    <location>
        <begin position="357"/>
        <end position="381"/>
    </location>
</feature>
<organism evidence="9 10">
    <name type="scientific">Anaeramoeba flamelloides</name>
    <dbReference type="NCBI Taxonomy" id="1746091"/>
    <lineage>
        <taxon>Eukaryota</taxon>
        <taxon>Metamonada</taxon>
        <taxon>Anaeramoebidae</taxon>
        <taxon>Anaeramoeba</taxon>
    </lineage>
</organism>
<dbReference type="Gene3D" id="3.30.60.90">
    <property type="match status" value="1"/>
</dbReference>
<feature type="compositionally biased region" description="Basic residues" evidence="5">
    <location>
        <begin position="159"/>
        <end position="171"/>
    </location>
</feature>
<evidence type="ECO:0000259" key="8">
    <source>
        <dbReference type="PROSITE" id="PS51293"/>
    </source>
</evidence>
<dbReference type="GO" id="GO:0003682">
    <property type="term" value="F:chromatin binding"/>
    <property type="evidence" value="ECO:0007669"/>
    <property type="project" value="TreeGrafter"/>
</dbReference>
<evidence type="ECO:0000256" key="3">
    <source>
        <dbReference type="ARBA" id="ARBA00022833"/>
    </source>
</evidence>
<dbReference type="AlphaFoldDB" id="A0AAV7ZL88"/>
<dbReference type="InterPro" id="IPR000433">
    <property type="entry name" value="Znf_ZZ"/>
</dbReference>
<dbReference type="InterPro" id="IPR009057">
    <property type="entry name" value="Homeodomain-like_sf"/>
</dbReference>
<sequence length="468" mass="54302">MSSKNYLPSPFFCVSCKKGILDGMIIICAHCEDTLLCPECFSSGVEFGSHKSNHPYQIFIVNNNPIYCLGWSIEDEIRFLDALWKCGLGNWEDISSKIGKRTKEECEEHYRCIYLEAPKFSCPEPLDDPSQETLFGPNSYLGQNSFGLKSMNSLDTTKKKLQRKRKRKRKGPQLSNPKYSPYDTSYPRGKTSFAEHAGWMPKREELEFEWDQDAEKVTNTFGFTDSDVDWELKYEVLKGVDERIKKREEKKEFVIKMNLLYPKSIVEGDKHEKGCQKKKQFQSKFKKFARSLSSREQFDQALDSFFEEFKLKSEISRLMEWRQLGFTTFNEGEQYQNQKKEIFTKARRGKRKSATRSKTLPSSSSSSLKSNSNSNSNSLKGNSKLLKIENIKNKNSNSQNKNANSSLFQFDSQEFLSQAEKNVCKQIGINIFQYLIIKNQFLMGNPPKNLDQKHSSYLQNFFTKNGWL</sequence>
<dbReference type="SUPFAM" id="SSF46689">
    <property type="entry name" value="Homeodomain-like"/>
    <property type="match status" value="2"/>
</dbReference>
<proteinExistence type="predicted"/>
<evidence type="ECO:0000256" key="5">
    <source>
        <dbReference type="SAM" id="MobiDB-lite"/>
    </source>
</evidence>
<dbReference type="Pfam" id="PF22941">
    <property type="entry name" value="TADA2A-like_3rd"/>
    <property type="match status" value="1"/>
</dbReference>
<feature type="region of interest" description="Disordered" evidence="5">
    <location>
        <begin position="159"/>
        <end position="188"/>
    </location>
</feature>
<keyword evidence="2 4" id="KW-0863">Zinc-finger</keyword>
<dbReference type="EMBL" id="JANTQA010000030">
    <property type="protein sequence ID" value="KAJ3440619.1"/>
    <property type="molecule type" value="Genomic_DNA"/>
</dbReference>
<dbReference type="Pfam" id="PF25299">
    <property type="entry name" value="ZZ_ADA2"/>
    <property type="match status" value="1"/>
</dbReference>
<dbReference type="InterPro" id="IPR017884">
    <property type="entry name" value="SANT_dom"/>
</dbReference>
<dbReference type="CDD" id="cd02335">
    <property type="entry name" value="ZZ_ADA2"/>
    <property type="match status" value="1"/>
</dbReference>
<dbReference type="InterPro" id="IPR041983">
    <property type="entry name" value="ADA2-like_ZZ"/>
</dbReference>
<dbReference type="GO" id="GO:0006338">
    <property type="term" value="P:chromatin remodeling"/>
    <property type="evidence" value="ECO:0007669"/>
    <property type="project" value="TreeGrafter"/>
</dbReference>
<dbReference type="InterPro" id="IPR043145">
    <property type="entry name" value="Znf_ZZ_sf"/>
</dbReference>
<dbReference type="InterPro" id="IPR055141">
    <property type="entry name" value="TADA2A_B-like_dom"/>
</dbReference>
<protein>
    <submittedName>
        <fullName evidence="9">Transcriptional adapter 2-alpha</fullName>
    </submittedName>
</protein>
<feature type="domain" description="ZZ-type" evidence="7">
    <location>
        <begin position="8"/>
        <end position="64"/>
    </location>
</feature>
<dbReference type="PANTHER" id="PTHR12374:SF20">
    <property type="entry name" value="TRANSCRIPTIONAL ADAPTER 2-ALPHA"/>
    <property type="match status" value="1"/>
</dbReference>
<feature type="region of interest" description="Disordered" evidence="5">
    <location>
        <begin position="341"/>
        <end position="381"/>
    </location>
</feature>
<gene>
    <name evidence="9" type="ORF">M0812_14288</name>
</gene>
<dbReference type="SMART" id="SM00717">
    <property type="entry name" value="SANT"/>
    <property type="match status" value="1"/>
</dbReference>
<dbReference type="GO" id="GO:0003713">
    <property type="term" value="F:transcription coactivator activity"/>
    <property type="evidence" value="ECO:0007669"/>
    <property type="project" value="TreeGrafter"/>
</dbReference>
<keyword evidence="3" id="KW-0862">Zinc</keyword>
<dbReference type="Proteomes" id="UP001146793">
    <property type="component" value="Unassembled WGS sequence"/>
</dbReference>
<evidence type="ECO:0000256" key="4">
    <source>
        <dbReference type="PROSITE-ProRule" id="PRU00228"/>
    </source>
</evidence>
<dbReference type="InterPro" id="IPR001005">
    <property type="entry name" value="SANT/Myb"/>
</dbReference>
<dbReference type="PANTHER" id="PTHR12374">
    <property type="entry name" value="TRANSCRIPTIONAL ADAPTOR 2 ADA2 -RELATED"/>
    <property type="match status" value="1"/>
</dbReference>
<dbReference type="GO" id="GO:0008270">
    <property type="term" value="F:zinc ion binding"/>
    <property type="evidence" value="ECO:0007669"/>
    <property type="project" value="UniProtKB-KW"/>
</dbReference>
<dbReference type="Gene3D" id="1.10.10.60">
    <property type="entry name" value="Homeodomain-like"/>
    <property type="match status" value="1"/>
</dbReference>